<evidence type="ECO:0000313" key="4">
    <source>
        <dbReference type="WBParaSite" id="TREG1_55200.1"/>
    </source>
</evidence>
<keyword evidence="1" id="KW-0677">Repeat</keyword>
<name>A0AA85K101_TRIRE</name>
<dbReference type="SMART" id="SM00150">
    <property type="entry name" value="SPEC"/>
    <property type="match status" value="2"/>
</dbReference>
<dbReference type="InterPro" id="IPR018159">
    <property type="entry name" value="Spectrin/alpha-actinin"/>
</dbReference>
<feature type="coiled-coil region" evidence="2">
    <location>
        <begin position="92"/>
        <end position="120"/>
    </location>
</feature>
<organism evidence="3 4">
    <name type="scientific">Trichobilharzia regenti</name>
    <name type="common">Nasal bird schistosome</name>
    <dbReference type="NCBI Taxonomy" id="157069"/>
    <lineage>
        <taxon>Eukaryota</taxon>
        <taxon>Metazoa</taxon>
        <taxon>Spiralia</taxon>
        <taxon>Lophotrochozoa</taxon>
        <taxon>Platyhelminthes</taxon>
        <taxon>Trematoda</taxon>
        <taxon>Digenea</taxon>
        <taxon>Strigeidida</taxon>
        <taxon>Schistosomatoidea</taxon>
        <taxon>Schistosomatidae</taxon>
        <taxon>Trichobilharzia</taxon>
    </lineage>
</organism>
<feature type="coiled-coil region" evidence="2">
    <location>
        <begin position="156"/>
        <end position="183"/>
    </location>
</feature>
<dbReference type="PANTHER" id="PTHR11915">
    <property type="entry name" value="SPECTRIN/FILAMIN RELATED CYTOSKELETAL PROTEIN"/>
    <property type="match status" value="1"/>
</dbReference>
<protein>
    <submittedName>
        <fullName evidence="4">Uncharacterized protein</fullName>
    </submittedName>
</protein>
<sequence length="212" mass="25289">MAMFREKSRLINLRLEFVQFLRQADEILFWIREKETYTTSEDFGQDLEHVQTPQKRFDEFTRDLEYQESRAEDIYRKGDELQKEEFPEDALVIRKSREVREALKRLKDLAKKRKEKLLEAYEIQRFFRDTDKAISWVNERSISLSIEDCGHDLASVQALQRKQKALERDLTALAEKIVRLEDDTMALAQKHPESQDTIRGKYDALITTWAKL</sequence>
<dbReference type="CDD" id="cd00176">
    <property type="entry name" value="SPEC"/>
    <property type="match status" value="1"/>
</dbReference>
<keyword evidence="2" id="KW-0175">Coiled coil</keyword>
<dbReference type="SUPFAM" id="SSF46966">
    <property type="entry name" value="Spectrin repeat"/>
    <property type="match status" value="2"/>
</dbReference>
<evidence type="ECO:0000256" key="1">
    <source>
        <dbReference type="ARBA" id="ARBA00022737"/>
    </source>
</evidence>
<dbReference type="WBParaSite" id="TREG1_55200.1">
    <property type="protein sequence ID" value="TREG1_55200.1"/>
    <property type="gene ID" value="TREG1_55200"/>
</dbReference>
<dbReference type="AlphaFoldDB" id="A0AA85K101"/>
<evidence type="ECO:0000256" key="2">
    <source>
        <dbReference type="SAM" id="Coils"/>
    </source>
</evidence>
<dbReference type="Pfam" id="PF00435">
    <property type="entry name" value="Spectrin"/>
    <property type="match status" value="2"/>
</dbReference>
<proteinExistence type="predicted"/>
<dbReference type="InterPro" id="IPR002017">
    <property type="entry name" value="Spectrin_repeat"/>
</dbReference>
<keyword evidence="3" id="KW-1185">Reference proteome</keyword>
<reference evidence="4" key="2">
    <citation type="submission" date="2023-11" db="UniProtKB">
        <authorList>
            <consortium name="WormBaseParasite"/>
        </authorList>
    </citation>
    <scope>IDENTIFICATION</scope>
</reference>
<accession>A0AA85K101</accession>
<dbReference type="Proteomes" id="UP000050795">
    <property type="component" value="Unassembled WGS sequence"/>
</dbReference>
<reference evidence="3" key="1">
    <citation type="submission" date="2022-06" db="EMBL/GenBank/DDBJ databases">
        <authorList>
            <person name="Berger JAMES D."/>
            <person name="Berger JAMES D."/>
        </authorList>
    </citation>
    <scope>NUCLEOTIDE SEQUENCE [LARGE SCALE GENOMIC DNA]</scope>
</reference>
<dbReference type="Gene3D" id="1.20.58.60">
    <property type="match status" value="1"/>
</dbReference>
<evidence type="ECO:0000313" key="3">
    <source>
        <dbReference type="Proteomes" id="UP000050795"/>
    </source>
</evidence>